<dbReference type="PANTHER" id="PTHR31250:SF14">
    <property type="entry name" value="IQ DOMAIN-CONTAINING PROTEIN IQM2"/>
    <property type="match status" value="1"/>
</dbReference>
<feature type="region of interest" description="Disordered" evidence="5">
    <location>
        <begin position="758"/>
        <end position="783"/>
    </location>
</feature>
<evidence type="ECO:0000256" key="1">
    <source>
        <dbReference type="ARBA" id="ARBA00004123"/>
    </source>
</evidence>
<dbReference type="InterPro" id="IPR044159">
    <property type="entry name" value="IQM"/>
</dbReference>
<keyword evidence="7" id="KW-1185">Reference proteome</keyword>
<dbReference type="AlphaFoldDB" id="A0AAQ3L5Z6"/>
<protein>
    <submittedName>
        <fullName evidence="6">IQ domain-containing protein IQM1-like</fullName>
    </submittedName>
</protein>
<dbReference type="EMBL" id="CP136897">
    <property type="protein sequence ID" value="WOL17567.1"/>
    <property type="molecule type" value="Genomic_DNA"/>
</dbReference>
<evidence type="ECO:0000256" key="5">
    <source>
        <dbReference type="SAM" id="MobiDB-lite"/>
    </source>
</evidence>
<proteinExistence type="predicted"/>
<dbReference type="GO" id="GO:0005737">
    <property type="term" value="C:cytoplasm"/>
    <property type="evidence" value="ECO:0007669"/>
    <property type="project" value="UniProtKB-SubCell"/>
</dbReference>
<gene>
    <name evidence="6" type="ORF">Cni_G26360</name>
</gene>
<evidence type="ECO:0000256" key="2">
    <source>
        <dbReference type="ARBA" id="ARBA00004496"/>
    </source>
</evidence>
<evidence type="ECO:0000313" key="6">
    <source>
        <dbReference type="EMBL" id="WOL17567.1"/>
    </source>
</evidence>
<evidence type="ECO:0000313" key="7">
    <source>
        <dbReference type="Proteomes" id="UP001327560"/>
    </source>
</evidence>
<dbReference type="PANTHER" id="PTHR31250">
    <property type="entry name" value="IQ DOMAIN-CONTAINING PROTEIN IQM3"/>
    <property type="match status" value="1"/>
</dbReference>
<dbReference type="GO" id="GO:0005634">
    <property type="term" value="C:nucleus"/>
    <property type="evidence" value="ECO:0007669"/>
    <property type="project" value="UniProtKB-SubCell"/>
</dbReference>
<accession>A0AAQ3L5Z6</accession>
<reference evidence="6 7" key="1">
    <citation type="submission" date="2023-10" db="EMBL/GenBank/DDBJ databases">
        <title>Chromosome-scale genome assembly provides insights into flower coloration mechanisms of Canna indica.</title>
        <authorList>
            <person name="Li C."/>
        </authorList>
    </citation>
    <scope>NUCLEOTIDE SEQUENCE [LARGE SCALE GENOMIC DNA]</scope>
    <source>
        <tissue evidence="6">Flower</tissue>
    </source>
</reference>
<keyword evidence="4" id="KW-0539">Nucleus</keyword>
<feature type="region of interest" description="Disordered" evidence="5">
    <location>
        <begin position="614"/>
        <end position="650"/>
    </location>
</feature>
<dbReference type="Proteomes" id="UP001327560">
    <property type="component" value="Chromosome 8"/>
</dbReference>
<organism evidence="6 7">
    <name type="scientific">Canna indica</name>
    <name type="common">Indian-shot</name>
    <dbReference type="NCBI Taxonomy" id="4628"/>
    <lineage>
        <taxon>Eukaryota</taxon>
        <taxon>Viridiplantae</taxon>
        <taxon>Streptophyta</taxon>
        <taxon>Embryophyta</taxon>
        <taxon>Tracheophyta</taxon>
        <taxon>Spermatophyta</taxon>
        <taxon>Magnoliopsida</taxon>
        <taxon>Liliopsida</taxon>
        <taxon>Zingiberales</taxon>
        <taxon>Cannaceae</taxon>
        <taxon>Canna</taxon>
    </lineage>
</organism>
<name>A0AAQ3L5Z6_9LILI</name>
<evidence type="ECO:0000256" key="4">
    <source>
        <dbReference type="ARBA" id="ARBA00023242"/>
    </source>
</evidence>
<keyword evidence="3" id="KW-0963">Cytoplasm</keyword>
<evidence type="ECO:0000256" key="3">
    <source>
        <dbReference type="ARBA" id="ARBA00022490"/>
    </source>
</evidence>
<comment type="subcellular location">
    <subcellularLocation>
        <location evidence="2">Cytoplasm</location>
    </subcellularLocation>
    <subcellularLocation>
        <location evidence="1">Nucleus</location>
    </subcellularLocation>
</comment>
<sequence>MNTCLENLCLAPLALHRHGVTTSSSSSSSSSPTYYLNAPSGISPQNKTQGYSNEHLPLGPNQTTRFFLPANTYSLSHIHSSLHLLLLLPPPPLSLAQVVRCSSRQNIPRLSSRTLFILKKTRILEVFLSYTEMGVEFSCPGAFYDSMSDGFDSLLVRSLSFGNNVRSTLRSMSFNSRDSEPASRKTFGHGKIPNEGSVGLNGRTMEKKISIKSPPLAPEKTTELDEPKALRFGHARKRSIESILIDHDTPKHEAAVKLQKVYKSFRTRRQLADCAVLVEQRWWKLLDFALLRRSSVSFFDIEKQESAVSRWSRAKSRAAKVGKGLSKNEKAQKLALQHWLEAIDPRHRYGHNLQFYYDRWLQCESMQPFFYWLDVGEGKEVNLEKQCTRSKLQQQCIKYLGPKERDAYEVIIEDGKFIYKQGKQILDTSDGPKDAKWIFVLSTSRKLYVGQKKKGTFQHSSFLAGGATSAAGRLVVEDGVLKAVWPHSGHYRPTEENFQEFMSFLKENNVDLTDVKKSPTEEDDELCSTLRSSPSKLNVADRNFSIKSQISKDLSHFFSAKTSNNATANASSLEVSEGVDTNCFLAEKKLGGEEKSNEPLDGQLHHNLHKSKFANSDHEESEEEIETDVCSAKEPSRTSSDEEIEVLENSSDHTEKNYIFRKKNLFLSDPGEDEATSVPSEKILRRINSKKGIKSYQLGKQLSCKWTTGAGPRIGCVRDYPSELQFQALEQVSLSPRSPKTSRFASPGIAKCEIPTTDATSLHDEQQQQLKQQLQPHNSDSDR</sequence>